<sequence>MQESGACRKKPAMPSRNAGSHLVVMKRIQRNGDGAMKRQKHGRRELREVKRTLRRLAKSEDFSGAEDENNGENETEVAVNNSESGEQEGVDDTGMAYNALLTLLGSEKPEKPTKRRKNDEAGVEEINEDDLEIHLTKSDDESDEENEPEVASDDEESDEKFNAFDFHFNQPSEDYMEKASQSVTSKWNNTTKETIDEYVVSTSTPLCMNKESVKLGISLIKKRVRDVYSEKHPSKISGIDASLLDSMLNYKSVLYPYKHYNNTFYRELYSMHAINHVFKTRDNILKNTEKIKHAQEMALEGKSHEDKEYRDQGFTRPKVLILLPTRNAAYEVVENILKYSGSEQQENKKKFKAQFHSNDVPPETKPQDFRDAFKGNNNDFFCLGMKFTRKSAKLYSSFYSSDIIIASPLGLSMILENPDKKKRQYDFLSSIEVFIVDRATQIEAQNWAHVNLVLKYLNKVPKEFHDADFSRIRMWYINDQAPLVRQTLVFCEYTTPPITSLVSSKSVNIGGRVRYKPIYTSKNCIMNSIGLRLKQIFQRFSSSSPMEDSENRFKFFINSMLPSLLSSTSYSDGILVYIPSYFDYVRIKNYMRNSTKFTFEGIDEYSTQSKLTRYRQQFVSGKVKILLYTERLHYFRRFEINGVKTLLMYGVPSNPLFYKELVRCIGKSVFKEVADIDLSFVKVMYSQWDAIALERIVGGDRAPVLCSGTNEMYEFR</sequence>
<gene>
    <name evidence="1" type="primary">UTP25</name>
    <name evidence="1" type="ORF">QFC19_000226</name>
</gene>
<accession>A0ACC2WPB3</accession>
<comment type="caution">
    <text evidence="1">The sequence shown here is derived from an EMBL/GenBank/DDBJ whole genome shotgun (WGS) entry which is preliminary data.</text>
</comment>
<protein>
    <submittedName>
        <fullName evidence="1">rRNA-binding ribosome biosynthesis protein utp25</fullName>
    </submittedName>
</protein>
<dbReference type="EMBL" id="JASBWR010000002">
    <property type="protein sequence ID" value="KAJ9113308.1"/>
    <property type="molecule type" value="Genomic_DNA"/>
</dbReference>
<organism evidence="1 2">
    <name type="scientific">Naganishia cerealis</name>
    <dbReference type="NCBI Taxonomy" id="610337"/>
    <lineage>
        <taxon>Eukaryota</taxon>
        <taxon>Fungi</taxon>
        <taxon>Dikarya</taxon>
        <taxon>Basidiomycota</taxon>
        <taxon>Agaricomycotina</taxon>
        <taxon>Tremellomycetes</taxon>
        <taxon>Filobasidiales</taxon>
        <taxon>Filobasidiaceae</taxon>
        <taxon>Naganishia</taxon>
    </lineage>
</organism>
<name>A0ACC2WPB3_9TREE</name>
<evidence type="ECO:0000313" key="2">
    <source>
        <dbReference type="Proteomes" id="UP001241377"/>
    </source>
</evidence>
<evidence type="ECO:0000313" key="1">
    <source>
        <dbReference type="EMBL" id="KAJ9113308.1"/>
    </source>
</evidence>
<dbReference type="Proteomes" id="UP001241377">
    <property type="component" value="Unassembled WGS sequence"/>
</dbReference>
<reference evidence="1" key="1">
    <citation type="submission" date="2023-04" db="EMBL/GenBank/DDBJ databases">
        <title>Draft Genome sequencing of Naganishia species isolated from polar environments using Oxford Nanopore Technology.</title>
        <authorList>
            <person name="Leo P."/>
            <person name="Venkateswaran K."/>
        </authorList>
    </citation>
    <scope>NUCLEOTIDE SEQUENCE</scope>
    <source>
        <strain evidence="1">MNA-CCFEE 5261</strain>
    </source>
</reference>
<keyword evidence="2" id="KW-1185">Reference proteome</keyword>
<proteinExistence type="predicted"/>